<dbReference type="EMBL" id="KQ435756">
    <property type="protein sequence ID" value="KOX75902.1"/>
    <property type="molecule type" value="Genomic_DNA"/>
</dbReference>
<accession>A0A0N0U5R9</accession>
<proteinExistence type="predicted"/>
<evidence type="ECO:0000313" key="1">
    <source>
        <dbReference type="EMBL" id="KOX75902.1"/>
    </source>
</evidence>
<sequence length="328" mass="37889">MDSRDSPRGKSDAGRKNLVIMQRPRIPQLRVSNTDWHKPQVAARLASRSCRSPTLSKAVCGTPLGWVTEASLSGVTSLRTSSKFLFTWEIRIVTSSVRVDIRVQRILTTLGTMETNGRENEPMEKTQRQFHRTIYILPMATTVSPTINRPAENMAPRNETKFNFKENFTLLPSHLRKNVATSTDEDHCLVLPLETGGHLREEYKHFATIIRRQCTGDDNSGNGIFKEECEGCESLENRWGNCNLYERRFCSKFYLNLKTLRNGKSYELEGKNKRLHLANMKKVDFQNGLRMMKNSRILMDRQCFGRTEKKVHVNIYANIRWDKVDLEM</sequence>
<dbReference type="AlphaFoldDB" id="A0A0N0U5R9"/>
<organism evidence="1 2">
    <name type="scientific">Melipona quadrifasciata</name>
    <dbReference type="NCBI Taxonomy" id="166423"/>
    <lineage>
        <taxon>Eukaryota</taxon>
        <taxon>Metazoa</taxon>
        <taxon>Ecdysozoa</taxon>
        <taxon>Arthropoda</taxon>
        <taxon>Hexapoda</taxon>
        <taxon>Insecta</taxon>
        <taxon>Pterygota</taxon>
        <taxon>Neoptera</taxon>
        <taxon>Endopterygota</taxon>
        <taxon>Hymenoptera</taxon>
        <taxon>Apocrita</taxon>
        <taxon>Aculeata</taxon>
        <taxon>Apoidea</taxon>
        <taxon>Anthophila</taxon>
        <taxon>Apidae</taxon>
        <taxon>Melipona</taxon>
    </lineage>
</organism>
<reference evidence="1 2" key="1">
    <citation type="submission" date="2015-07" db="EMBL/GenBank/DDBJ databases">
        <title>The genome of Melipona quadrifasciata.</title>
        <authorList>
            <person name="Pan H."/>
            <person name="Kapheim K."/>
        </authorList>
    </citation>
    <scope>NUCLEOTIDE SEQUENCE [LARGE SCALE GENOMIC DNA]</scope>
    <source>
        <strain evidence="1">0111107301</strain>
        <tissue evidence="1">Whole body</tissue>
    </source>
</reference>
<keyword evidence="2" id="KW-1185">Reference proteome</keyword>
<protein>
    <submittedName>
        <fullName evidence="1">Uncharacterized protein</fullName>
    </submittedName>
</protein>
<name>A0A0N0U5R9_9HYME</name>
<gene>
    <name evidence="1" type="ORF">WN51_12332</name>
</gene>
<evidence type="ECO:0000313" key="2">
    <source>
        <dbReference type="Proteomes" id="UP000053105"/>
    </source>
</evidence>
<dbReference type="Proteomes" id="UP000053105">
    <property type="component" value="Unassembled WGS sequence"/>
</dbReference>